<keyword evidence="1" id="KW-1015">Disulfide bond</keyword>
<dbReference type="Proteomes" id="UP000749559">
    <property type="component" value="Unassembled WGS sequence"/>
</dbReference>
<dbReference type="OrthoDB" id="6324142at2759"/>
<dbReference type="EMBL" id="CAIIXF020000003">
    <property type="protein sequence ID" value="CAH1779667.1"/>
    <property type="molecule type" value="Genomic_DNA"/>
</dbReference>
<evidence type="ECO:0000256" key="1">
    <source>
        <dbReference type="ARBA" id="ARBA00023157"/>
    </source>
</evidence>
<evidence type="ECO:0000259" key="2">
    <source>
        <dbReference type="Pfam" id="PF04089"/>
    </source>
</evidence>
<sequence length="144" mass="16603">MEDPEEGYYAYNDFTKGLTMVKVVDADSYVCYLNPLNRNALTPKAMESYMEHHPDGEDLMSKDRDLPEYMPAKESISDRRFLSQYFREACEGFPIHWLIPASQQTNDTAVNRKTRDADDDQKCCCYECLICLICLICKICSIIG</sequence>
<protein>
    <recommendedName>
        <fullName evidence="2">BRICHOS domain-containing protein</fullName>
    </recommendedName>
</protein>
<dbReference type="AlphaFoldDB" id="A0A8S4NGX5"/>
<dbReference type="InterPro" id="IPR007084">
    <property type="entry name" value="BRICHOS_dom"/>
</dbReference>
<dbReference type="Pfam" id="PF04089">
    <property type="entry name" value="BRICHOS"/>
    <property type="match status" value="1"/>
</dbReference>
<evidence type="ECO:0000313" key="3">
    <source>
        <dbReference type="EMBL" id="CAH1779667.1"/>
    </source>
</evidence>
<name>A0A8S4NGX5_OWEFU</name>
<organism evidence="3 4">
    <name type="scientific">Owenia fusiformis</name>
    <name type="common">Polychaete worm</name>
    <dbReference type="NCBI Taxonomy" id="6347"/>
    <lineage>
        <taxon>Eukaryota</taxon>
        <taxon>Metazoa</taxon>
        <taxon>Spiralia</taxon>
        <taxon>Lophotrochozoa</taxon>
        <taxon>Annelida</taxon>
        <taxon>Polychaeta</taxon>
        <taxon>Sedentaria</taxon>
        <taxon>Canalipalpata</taxon>
        <taxon>Sabellida</taxon>
        <taxon>Oweniida</taxon>
        <taxon>Oweniidae</taxon>
        <taxon>Owenia</taxon>
    </lineage>
</organism>
<keyword evidence="4" id="KW-1185">Reference proteome</keyword>
<accession>A0A8S4NGX5</accession>
<reference evidence="3" key="1">
    <citation type="submission" date="2022-03" db="EMBL/GenBank/DDBJ databases">
        <authorList>
            <person name="Martin C."/>
        </authorList>
    </citation>
    <scope>NUCLEOTIDE SEQUENCE</scope>
</reference>
<feature type="domain" description="BRICHOS" evidence="2">
    <location>
        <begin position="12"/>
        <end position="97"/>
    </location>
</feature>
<proteinExistence type="predicted"/>
<evidence type="ECO:0000313" key="4">
    <source>
        <dbReference type="Proteomes" id="UP000749559"/>
    </source>
</evidence>
<comment type="caution">
    <text evidence="3">The sequence shown here is derived from an EMBL/GenBank/DDBJ whole genome shotgun (WGS) entry which is preliminary data.</text>
</comment>
<gene>
    <name evidence="3" type="ORF">OFUS_LOCUS6454</name>
</gene>